<gene>
    <name evidence="3" type="ORF">ACFONL_13125</name>
</gene>
<evidence type="ECO:0000256" key="1">
    <source>
        <dbReference type="SAM" id="Phobius"/>
    </source>
</evidence>
<feature type="transmembrane region" description="Helical" evidence="1">
    <location>
        <begin position="165"/>
        <end position="186"/>
    </location>
</feature>
<evidence type="ECO:0000259" key="2">
    <source>
        <dbReference type="Pfam" id="PF00892"/>
    </source>
</evidence>
<keyword evidence="1" id="KW-0812">Transmembrane</keyword>
<reference evidence="4" key="1">
    <citation type="journal article" date="2019" name="Int. J. Syst. Evol. Microbiol.">
        <title>The Global Catalogue of Microorganisms (GCM) 10K type strain sequencing project: providing services to taxonomists for standard genome sequencing and annotation.</title>
        <authorList>
            <consortium name="The Broad Institute Genomics Platform"/>
            <consortium name="The Broad Institute Genome Sequencing Center for Infectious Disease"/>
            <person name="Wu L."/>
            <person name="Ma J."/>
        </authorList>
    </citation>
    <scope>NUCLEOTIDE SEQUENCE [LARGE SCALE GENOMIC DNA]</scope>
    <source>
        <strain evidence="4">KCTC 42282</strain>
    </source>
</reference>
<accession>A0ABV7UIC7</accession>
<organism evidence="3 4">
    <name type="scientific">Camelimonas fluminis</name>
    <dbReference type="NCBI Taxonomy" id="1576911"/>
    <lineage>
        <taxon>Bacteria</taxon>
        <taxon>Pseudomonadati</taxon>
        <taxon>Pseudomonadota</taxon>
        <taxon>Alphaproteobacteria</taxon>
        <taxon>Hyphomicrobiales</taxon>
        <taxon>Chelatococcaceae</taxon>
        <taxon>Camelimonas</taxon>
    </lineage>
</organism>
<feature type="transmembrane region" description="Helical" evidence="1">
    <location>
        <begin position="100"/>
        <end position="125"/>
    </location>
</feature>
<evidence type="ECO:0000313" key="4">
    <source>
        <dbReference type="Proteomes" id="UP001595704"/>
    </source>
</evidence>
<name>A0ABV7UIC7_9HYPH</name>
<dbReference type="InterPro" id="IPR000620">
    <property type="entry name" value="EamA_dom"/>
</dbReference>
<dbReference type="RefSeq" id="WP_210319967.1">
    <property type="nucleotide sequence ID" value="NZ_BNCG01000121.1"/>
</dbReference>
<feature type="domain" description="EamA" evidence="2">
    <location>
        <begin position="69"/>
        <end position="206"/>
    </location>
</feature>
<dbReference type="Pfam" id="PF00892">
    <property type="entry name" value="EamA"/>
    <property type="match status" value="1"/>
</dbReference>
<keyword evidence="1" id="KW-1133">Transmembrane helix</keyword>
<dbReference type="Proteomes" id="UP001595704">
    <property type="component" value="Unassembled WGS sequence"/>
</dbReference>
<keyword evidence="4" id="KW-1185">Reference proteome</keyword>
<comment type="caution">
    <text evidence="3">The sequence shown here is derived from an EMBL/GenBank/DDBJ whole genome shotgun (WGS) entry which is preliminary data.</text>
</comment>
<feature type="transmembrane region" description="Helical" evidence="1">
    <location>
        <begin position="192"/>
        <end position="208"/>
    </location>
</feature>
<feature type="non-terminal residue" evidence="3">
    <location>
        <position position="1"/>
    </location>
</feature>
<feature type="transmembrane region" description="Helical" evidence="1">
    <location>
        <begin position="67"/>
        <end position="88"/>
    </location>
</feature>
<protein>
    <submittedName>
        <fullName evidence="3">DMT family transporter</fullName>
    </submittedName>
</protein>
<sequence length="223" mass="23935">QKSATKGIRCDSWRSKSALIGVAIIAVVNRTMPPLATLGLIVLSFCGVVLVVTRGDISGFLDTPQHYAANLLILLGMTSWMVYTFGAVRFTTWSPLRYTTLTMCLGAITILTINAALFATHAIAVPSLDDIFFVVPHVLYMGLVAGMAGVLCWNIGNKLLPPLNAALFLNLVPLVAFAVSALIGILPTHIQIIGACVTVSALVLNNFYHRLPVRQPDMASSQQ</sequence>
<dbReference type="EMBL" id="JBHRYC010000064">
    <property type="protein sequence ID" value="MFC3638303.1"/>
    <property type="molecule type" value="Genomic_DNA"/>
</dbReference>
<proteinExistence type="predicted"/>
<keyword evidence="1" id="KW-0472">Membrane</keyword>
<feature type="transmembrane region" description="Helical" evidence="1">
    <location>
        <begin position="35"/>
        <end position="55"/>
    </location>
</feature>
<evidence type="ECO:0000313" key="3">
    <source>
        <dbReference type="EMBL" id="MFC3638303.1"/>
    </source>
</evidence>
<feature type="transmembrane region" description="Helical" evidence="1">
    <location>
        <begin position="131"/>
        <end position="153"/>
    </location>
</feature>